<dbReference type="AlphaFoldDB" id="A0A6I4VSS5"/>
<organism evidence="1 2">
    <name type="scientific">Shimazuella alba</name>
    <dbReference type="NCBI Taxonomy" id="2690964"/>
    <lineage>
        <taxon>Bacteria</taxon>
        <taxon>Bacillati</taxon>
        <taxon>Bacillota</taxon>
        <taxon>Bacilli</taxon>
        <taxon>Bacillales</taxon>
        <taxon>Thermoactinomycetaceae</taxon>
        <taxon>Shimazuella</taxon>
    </lineage>
</organism>
<reference evidence="1 2" key="1">
    <citation type="submission" date="2019-12" db="EMBL/GenBank/DDBJ databases">
        <title>Whole-genome analyses of novel actinobacteria.</title>
        <authorList>
            <person name="Sahin N."/>
            <person name="Saygin H."/>
        </authorList>
    </citation>
    <scope>NUCLEOTIDE SEQUENCE [LARGE SCALE GENOMIC DNA]</scope>
    <source>
        <strain evidence="1 2">KC615</strain>
    </source>
</reference>
<sequence>MAEPRRSELRSTYRDFWTVEHNSRFETDRELSYAVNENTFTVKKGYPNPEVNDWKVYNREGVQIGVPEIIEDNKGPILRITRRQ</sequence>
<name>A0A6I4VSS5_9BACL</name>
<gene>
    <name evidence="1" type="ORF">GSM42_13915</name>
</gene>
<protein>
    <submittedName>
        <fullName evidence="1">Uncharacterized protein</fullName>
    </submittedName>
</protein>
<comment type="caution">
    <text evidence="1">The sequence shown here is derived from an EMBL/GenBank/DDBJ whole genome shotgun (WGS) entry which is preliminary data.</text>
</comment>
<keyword evidence="2" id="KW-1185">Reference proteome</keyword>
<proteinExistence type="predicted"/>
<accession>A0A6I4VSS5</accession>
<evidence type="ECO:0000313" key="1">
    <source>
        <dbReference type="EMBL" id="MXQ54789.1"/>
    </source>
</evidence>
<evidence type="ECO:0000313" key="2">
    <source>
        <dbReference type="Proteomes" id="UP000430692"/>
    </source>
</evidence>
<dbReference type="EMBL" id="WUUL01000009">
    <property type="protein sequence ID" value="MXQ54789.1"/>
    <property type="molecule type" value="Genomic_DNA"/>
</dbReference>
<dbReference type="Proteomes" id="UP000430692">
    <property type="component" value="Unassembled WGS sequence"/>
</dbReference>
<dbReference type="RefSeq" id="WP_160802137.1">
    <property type="nucleotide sequence ID" value="NZ_WUUL01000009.1"/>
</dbReference>